<feature type="chain" id="PRO_5002908237" description="Lipoprotein" evidence="1">
    <location>
        <begin position="19"/>
        <end position="100"/>
    </location>
</feature>
<sequence length="100" mass="10970">MKRLLLMLALLTFGCVSAQGVPLHKYEYAYWVPGDKQVVLVTTDKGYTGTPAQWCVLLGQAPTACADFIGQLNALGHHGWYPVSLTPAPGGQIYLYRMVK</sequence>
<feature type="signal peptide" evidence="1">
    <location>
        <begin position="1"/>
        <end position="18"/>
    </location>
</feature>
<keyword evidence="1" id="KW-0732">Signal</keyword>
<evidence type="ECO:0000313" key="3">
    <source>
        <dbReference type="Proteomes" id="UP000002208"/>
    </source>
</evidence>
<proteinExistence type="predicted"/>
<evidence type="ECO:0008006" key="4">
    <source>
        <dbReference type="Google" id="ProtNLM"/>
    </source>
</evidence>
<accession>C1CZ18</accession>
<dbReference type="PaxDb" id="546414-Deide_02470"/>
<dbReference type="KEGG" id="ddr:Deide_02470"/>
<dbReference type="PROSITE" id="PS51257">
    <property type="entry name" value="PROKAR_LIPOPROTEIN"/>
    <property type="match status" value="1"/>
</dbReference>
<name>C1CZ18_DEIDV</name>
<protein>
    <recommendedName>
        <fullName evidence="4">Lipoprotein</fullName>
    </recommendedName>
</protein>
<organism evidence="2 3">
    <name type="scientific">Deinococcus deserti (strain DSM 17065 / CIP 109153 / LMG 22923 / VCD115)</name>
    <dbReference type="NCBI Taxonomy" id="546414"/>
    <lineage>
        <taxon>Bacteria</taxon>
        <taxon>Thermotogati</taxon>
        <taxon>Deinococcota</taxon>
        <taxon>Deinococci</taxon>
        <taxon>Deinococcales</taxon>
        <taxon>Deinococcaceae</taxon>
        <taxon>Deinococcus</taxon>
    </lineage>
</organism>
<evidence type="ECO:0000256" key="1">
    <source>
        <dbReference type="SAM" id="SignalP"/>
    </source>
</evidence>
<dbReference type="Proteomes" id="UP000002208">
    <property type="component" value="Chromosome"/>
</dbReference>
<dbReference type="AlphaFoldDB" id="C1CZ18"/>
<gene>
    <name evidence="2" type="ordered locus">Deide_02470</name>
</gene>
<dbReference type="RefSeq" id="WP_162485367.1">
    <property type="nucleotide sequence ID" value="NC_012526.1"/>
</dbReference>
<keyword evidence="3" id="KW-1185">Reference proteome</keyword>
<evidence type="ECO:0000313" key="2">
    <source>
        <dbReference type="EMBL" id="ACO45056.2"/>
    </source>
</evidence>
<dbReference type="HOGENOM" id="CLU_2301189_0_0_0"/>
<reference evidence="2 3" key="1">
    <citation type="journal article" date="2009" name="PLoS Genet.">
        <title>Alliance of proteomics and genomics to unravel the specificities of Sahara bacterium Deinococcus deserti.</title>
        <authorList>
            <person name="de Groot A."/>
            <person name="Dulermo R."/>
            <person name="Ortet P."/>
            <person name="Blanchard L."/>
            <person name="Guerin P."/>
            <person name="Fernandez B."/>
            <person name="Vacherie B."/>
            <person name="Dossat C."/>
            <person name="Jolivet E."/>
            <person name="Siguier P."/>
            <person name="Chandler M."/>
            <person name="Barakat M."/>
            <person name="Dedieu A."/>
            <person name="Barbe V."/>
            <person name="Heulin T."/>
            <person name="Sommer S."/>
            <person name="Achouak W."/>
            <person name="Armengaud J."/>
        </authorList>
    </citation>
    <scope>NUCLEOTIDE SEQUENCE [LARGE SCALE GENOMIC DNA]</scope>
    <source>
        <strain evidence="3">DSM 17065 / CIP 109153 / LMG 22923 / VCD115</strain>
    </source>
</reference>
<dbReference type="EMBL" id="CP001114">
    <property type="protein sequence ID" value="ACO45056.2"/>
    <property type="molecule type" value="Genomic_DNA"/>
</dbReference>